<accession>A0A6A5VY66</accession>
<dbReference type="AlphaFoldDB" id="A0A6A5VY66"/>
<protein>
    <submittedName>
        <fullName evidence="2">Uncharacterized protein</fullName>
    </submittedName>
</protein>
<keyword evidence="3" id="KW-1185">Reference proteome</keyword>
<dbReference type="PANTHER" id="PTHR36986">
    <property type="entry name" value="UPF0643 PROTEIN PB2B2.08"/>
    <property type="match status" value="1"/>
</dbReference>
<evidence type="ECO:0000256" key="1">
    <source>
        <dbReference type="SAM" id="MobiDB-lite"/>
    </source>
</evidence>
<feature type="region of interest" description="Disordered" evidence="1">
    <location>
        <begin position="75"/>
        <end position="95"/>
    </location>
</feature>
<dbReference type="OrthoDB" id="2140489at2759"/>
<name>A0A6A5VY66_9PLEO</name>
<dbReference type="Proteomes" id="UP000799779">
    <property type="component" value="Unassembled WGS sequence"/>
</dbReference>
<reference evidence="2" key="1">
    <citation type="journal article" date="2020" name="Stud. Mycol.">
        <title>101 Dothideomycetes genomes: a test case for predicting lifestyles and emergence of pathogens.</title>
        <authorList>
            <person name="Haridas S."/>
            <person name="Albert R."/>
            <person name="Binder M."/>
            <person name="Bloem J."/>
            <person name="Labutti K."/>
            <person name="Salamov A."/>
            <person name="Andreopoulos B."/>
            <person name="Baker S."/>
            <person name="Barry K."/>
            <person name="Bills G."/>
            <person name="Bluhm B."/>
            <person name="Cannon C."/>
            <person name="Castanera R."/>
            <person name="Culley D."/>
            <person name="Daum C."/>
            <person name="Ezra D."/>
            <person name="Gonzalez J."/>
            <person name="Henrissat B."/>
            <person name="Kuo A."/>
            <person name="Liang C."/>
            <person name="Lipzen A."/>
            <person name="Lutzoni F."/>
            <person name="Magnuson J."/>
            <person name="Mondo S."/>
            <person name="Nolan M."/>
            <person name="Ohm R."/>
            <person name="Pangilinan J."/>
            <person name="Park H.-J."/>
            <person name="Ramirez L."/>
            <person name="Alfaro M."/>
            <person name="Sun H."/>
            <person name="Tritt A."/>
            <person name="Yoshinaga Y."/>
            <person name="Zwiers L.-H."/>
            <person name="Turgeon B."/>
            <person name="Goodwin S."/>
            <person name="Spatafora J."/>
            <person name="Crous P."/>
            <person name="Grigoriev I."/>
        </authorList>
    </citation>
    <scope>NUCLEOTIDE SEQUENCE</scope>
    <source>
        <strain evidence="2">CBS 123094</strain>
    </source>
</reference>
<organism evidence="2 3">
    <name type="scientific">Amniculicola lignicola CBS 123094</name>
    <dbReference type="NCBI Taxonomy" id="1392246"/>
    <lineage>
        <taxon>Eukaryota</taxon>
        <taxon>Fungi</taxon>
        <taxon>Dikarya</taxon>
        <taxon>Ascomycota</taxon>
        <taxon>Pezizomycotina</taxon>
        <taxon>Dothideomycetes</taxon>
        <taxon>Pleosporomycetidae</taxon>
        <taxon>Pleosporales</taxon>
        <taxon>Amniculicolaceae</taxon>
        <taxon>Amniculicola</taxon>
    </lineage>
</organism>
<dbReference type="EMBL" id="ML977663">
    <property type="protein sequence ID" value="KAF1994350.1"/>
    <property type="molecule type" value="Genomic_DNA"/>
</dbReference>
<gene>
    <name evidence="2" type="ORF">P154DRAFT_567421</name>
</gene>
<dbReference type="PANTHER" id="PTHR36986:SF1">
    <property type="entry name" value="UPF0643 PROTEIN PB2B2.08"/>
    <property type="match status" value="1"/>
</dbReference>
<sequence>MTPGPDLSFLAHEVEDVAISTTTSTLPTKSVKLSTIAHSAGTLVLDASSITTDFDALRFEAAAFEQLRIDNVNIDGNANTNSDTGPKSSPSVTSDESQKQLSTWLISSPYNTPNHYLDLTTLSLPSLVFAKALTALKPVRPDYATASYTSALNFPTILSLVRGFAADEGYTWKEVSFYVVVFRSKLKESSDGDWLYRLDFESHGEACERGGLLKYWFGKVDGERKNLATCFWHSREHARLGGLGPWHKKARAAGRELYDYINFSTHRFTILDGAVDFRFEDWE</sequence>
<proteinExistence type="predicted"/>
<evidence type="ECO:0000313" key="2">
    <source>
        <dbReference type="EMBL" id="KAF1994350.1"/>
    </source>
</evidence>
<evidence type="ECO:0000313" key="3">
    <source>
        <dbReference type="Proteomes" id="UP000799779"/>
    </source>
</evidence>